<evidence type="ECO:0000313" key="4">
    <source>
        <dbReference type="Proteomes" id="UP000095672"/>
    </source>
</evidence>
<proteinExistence type="predicted"/>
<dbReference type="Pfam" id="PF08291">
    <property type="entry name" value="Peptidase_M15_3"/>
    <property type="match status" value="1"/>
</dbReference>
<sequence length="242" mass="27947">MDIKESPDHEWIDIHIERRRAIWITALTLAGILVLVVFTVEKVRELSERIVTPREIIPVERIPEKLVIPDVYNVKGYPAASPKAFEKFLDQSGARPKYTRLQHFLYINKVDGVVPSYSLLRQGSDWQKVGEPPFAVPPEKNWGKMVETLRLLQEEIIPVIGPVTILSGWRTTTYNAKAGGSKRSKHMHFCGLDMVPERDYTREELVPILKKIQRRVGKKWNMGLGIYRGVRFHVDTCGYRSW</sequence>
<evidence type="ECO:0000313" key="3">
    <source>
        <dbReference type="EMBL" id="AOS96184.1"/>
    </source>
</evidence>
<name>A0A1C9W4U2_9GAMM</name>
<feature type="domain" description="Peptidase M15A C-terminal" evidence="2">
    <location>
        <begin position="161"/>
        <end position="212"/>
    </location>
</feature>
<dbReference type="InterPro" id="IPR009045">
    <property type="entry name" value="Zn_M74/Hedgehog-like"/>
</dbReference>
<keyword evidence="4" id="KW-1185">Reference proteome</keyword>
<dbReference type="Proteomes" id="UP000095672">
    <property type="component" value="Chromosome"/>
</dbReference>
<organism evidence="3 4">
    <name type="scientific">Microbulbifer aggregans</name>
    <dbReference type="NCBI Taxonomy" id="1769779"/>
    <lineage>
        <taxon>Bacteria</taxon>
        <taxon>Pseudomonadati</taxon>
        <taxon>Pseudomonadota</taxon>
        <taxon>Gammaproteobacteria</taxon>
        <taxon>Cellvibrionales</taxon>
        <taxon>Microbulbiferaceae</taxon>
        <taxon>Microbulbifer</taxon>
    </lineage>
</organism>
<dbReference type="AlphaFoldDB" id="A0A1C9W4U2"/>
<dbReference type="STRING" id="1769779.AUP74_00715"/>
<dbReference type="EMBL" id="CP014143">
    <property type="protein sequence ID" value="AOS96184.1"/>
    <property type="molecule type" value="Genomic_DNA"/>
</dbReference>
<keyword evidence="1" id="KW-0472">Membrane</keyword>
<dbReference type="PATRIC" id="fig|1769779.3.peg.732"/>
<dbReference type="KEGG" id="micc:AUP74_00715"/>
<feature type="transmembrane region" description="Helical" evidence="1">
    <location>
        <begin position="21"/>
        <end position="40"/>
    </location>
</feature>
<protein>
    <submittedName>
        <fullName evidence="3">Peptidase M15</fullName>
    </submittedName>
</protein>
<accession>A0A1C9W4U2</accession>
<dbReference type="SUPFAM" id="SSF55166">
    <property type="entry name" value="Hedgehog/DD-peptidase"/>
    <property type="match status" value="1"/>
</dbReference>
<dbReference type="OrthoDB" id="500593at2"/>
<evidence type="ECO:0000256" key="1">
    <source>
        <dbReference type="SAM" id="Phobius"/>
    </source>
</evidence>
<dbReference type="Gene3D" id="3.30.1380.10">
    <property type="match status" value="1"/>
</dbReference>
<keyword evidence="1" id="KW-1133">Transmembrane helix</keyword>
<evidence type="ECO:0000259" key="2">
    <source>
        <dbReference type="Pfam" id="PF08291"/>
    </source>
</evidence>
<keyword evidence="1" id="KW-0812">Transmembrane</keyword>
<reference evidence="4" key="1">
    <citation type="submission" date="2016-01" db="EMBL/GenBank/DDBJ databases">
        <title>Complete genome sequence of Microbulbifer sp. CCB-MM1, a halophile isolated from Matang Mangrove Forest, Perak.</title>
        <authorList>
            <person name="Moh T.H."/>
            <person name="Dinesh B."/>
            <person name="Lau N.-S."/>
            <person name="Go F."/>
            <person name="Alexander Chong S.-C."/>
        </authorList>
    </citation>
    <scope>NUCLEOTIDE SEQUENCE [LARGE SCALE GENOMIC DNA]</scope>
    <source>
        <strain evidence="4">CCB-MM1</strain>
    </source>
</reference>
<dbReference type="RefSeq" id="WP_069946350.1">
    <property type="nucleotide sequence ID" value="NZ_CP014143.1"/>
</dbReference>
<dbReference type="InterPro" id="IPR013230">
    <property type="entry name" value="Peptidase_M15A_C"/>
</dbReference>
<gene>
    <name evidence="3" type="ORF">AUP74_00715</name>
</gene>